<dbReference type="InterPro" id="IPR013892">
    <property type="entry name" value="Cyt_c_biogenesis_Cmc1-like"/>
</dbReference>
<dbReference type="GO" id="GO:0005743">
    <property type="term" value="C:mitochondrial inner membrane"/>
    <property type="evidence" value="ECO:0007669"/>
    <property type="project" value="UniProtKB-SubCell"/>
</dbReference>
<evidence type="ECO:0000256" key="4">
    <source>
        <dbReference type="SAM" id="MobiDB-lite"/>
    </source>
</evidence>
<comment type="similarity">
    <text evidence="1 3">Belongs to the CMC family.</text>
</comment>
<keyword evidence="6" id="KW-1185">Reference proteome</keyword>
<name>A0A0H2S3K2_9AGAM</name>
<evidence type="ECO:0000313" key="6">
    <source>
        <dbReference type="Proteomes" id="UP000053477"/>
    </source>
</evidence>
<keyword evidence="3" id="KW-0496">Mitochondrion</keyword>
<reference evidence="5 6" key="1">
    <citation type="submission" date="2015-04" db="EMBL/GenBank/DDBJ databases">
        <title>Complete genome sequence of Schizopora paradoxa KUC8140, a cosmopolitan wood degrader in East Asia.</title>
        <authorList>
            <consortium name="DOE Joint Genome Institute"/>
            <person name="Min B."/>
            <person name="Park H."/>
            <person name="Jang Y."/>
            <person name="Kim J.-J."/>
            <person name="Kim K.H."/>
            <person name="Pangilinan J."/>
            <person name="Lipzen A."/>
            <person name="Riley R."/>
            <person name="Grigoriev I.V."/>
            <person name="Spatafora J.W."/>
            <person name="Choi I.-G."/>
        </authorList>
    </citation>
    <scope>NUCLEOTIDE SEQUENCE [LARGE SCALE GENOMIC DNA]</scope>
    <source>
        <strain evidence="5 6">KUC8140</strain>
    </source>
</reference>
<gene>
    <name evidence="5" type="ORF">SCHPADRAFT_866423</name>
</gene>
<dbReference type="Pfam" id="PF08583">
    <property type="entry name" value="Cmc1"/>
    <property type="match status" value="1"/>
</dbReference>
<protein>
    <recommendedName>
        <fullName evidence="3">COX assembly mitochondrial protein</fullName>
    </recommendedName>
</protein>
<evidence type="ECO:0000256" key="2">
    <source>
        <dbReference type="ARBA" id="ARBA00023157"/>
    </source>
</evidence>
<sequence>MHPQLTDKTRACKELIENLELCHSDVWAKYTGGCNDTKLKLNLCLRSERLERTARNSEKAKEMRVRRQEAMKELHEND</sequence>
<dbReference type="EMBL" id="KQ085893">
    <property type="protein sequence ID" value="KLO18554.1"/>
    <property type="molecule type" value="Genomic_DNA"/>
</dbReference>
<dbReference type="OrthoDB" id="532630at2759"/>
<evidence type="ECO:0000256" key="3">
    <source>
        <dbReference type="RuleBase" id="RU364104"/>
    </source>
</evidence>
<keyword evidence="3" id="KW-0472">Membrane</keyword>
<keyword evidence="2" id="KW-1015">Disulfide bond</keyword>
<dbReference type="InParanoid" id="A0A0H2S3K2"/>
<comment type="subcellular location">
    <subcellularLocation>
        <location evidence="3">Mitochondrion inner membrane</location>
    </subcellularLocation>
</comment>
<proteinExistence type="inferred from homology"/>
<accession>A0A0H2S3K2</accession>
<evidence type="ECO:0000313" key="5">
    <source>
        <dbReference type="EMBL" id="KLO18554.1"/>
    </source>
</evidence>
<feature type="region of interest" description="Disordered" evidence="4">
    <location>
        <begin position="54"/>
        <end position="78"/>
    </location>
</feature>
<organism evidence="5 6">
    <name type="scientific">Schizopora paradoxa</name>
    <dbReference type="NCBI Taxonomy" id="27342"/>
    <lineage>
        <taxon>Eukaryota</taxon>
        <taxon>Fungi</taxon>
        <taxon>Dikarya</taxon>
        <taxon>Basidiomycota</taxon>
        <taxon>Agaricomycotina</taxon>
        <taxon>Agaricomycetes</taxon>
        <taxon>Hymenochaetales</taxon>
        <taxon>Schizoporaceae</taxon>
        <taxon>Schizopora</taxon>
    </lineage>
</organism>
<keyword evidence="3" id="KW-0143">Chaperone</keyword>
<dbReference type="AlphaFoldDB" id="A0A0H2S3K2"/>
<comment type="function">
    <text evidence="3">Required for mitochondrial cytochrome c oxidase (COX) assembly and respiration.</text>
</comment>
<dbReference type="Proteomes" id="UP000053477">
    <property type="component" value="Unassembled WGS sequence"/>
</dbReference>
<evidence type="ECO:0000256" key="1">
    <source>
        <dbReference type="ARBA" id="ARBA00007347"/>
    </source>
</evidence>
<keyword evidence="3" id="KW-0999">Mitochondrion inner membrane</keyword>
<dbReference type="STRING" id="27342.A0A0H2S3K2"/>